<accession>A0A6M1RSX0</accession>
<dbReference type="InterPro" id="IPR036388">
    <property type="entry name" value="WH-like_DNA-bd_sf"/>
</dbReference>
<evidence type="ECO:0000259" key="5">
    <source>
        <dbReference type="PROSITE" id="PS50931"/>
    </source>
</evidence>
<dbReference type="GO" id="GO:0043565">
    <property type="term" value="F:sequence-specific DNA binding"/>
    <property type="evidence" value="ECO:0007669"/>
    <property type="project" value="TreeGrafter"/>
</dbReference>
<name>A0A6M1RSX0_9HYPH</name>
<dbReference type="Gene3D" id="3.40.190.10">
    <property type="entry name" value="Periplasmic binding protein-like II"/>
    <property type="match status" value="2"/>
</dbReference>
<dbReference type="InterPro" id="IPR036390">
    <property type="entry name" value="WH_DNA-bd_sf"/>
</dbReference>
<dbReference type="PROSITE" id="PS50931">
    <property type="entry name" value="HTH_LYSR"/>
    <property type="match status" value="1"/>
</dbReference>
<dbReference type="PANTHER" id="PTHR30537">
    <property type="entry name" value="HTH-TYPE TRANSCRIPTIONAL REGULATOR"/>
    <property type="match status" value="1"/>
</dbReference>
<dbReference type="GO" id="GO:0006351">
    <property type="term" value="P:DNA-templated transcription"/>
    <property type="evidence" value="ECO:0007669"/>
    <property type="project" value="TreeGrafter"/>
</dbReference>
<proteinExistence type="inferred from homology"/>
<dbReference type="Proteomes" id="UP000477849">
    <property type="component" value="Unassembled WGS sequence"/>
</dbReference>
<dbReference type="AlphaFoldDB" id="A0A6M1RSX0"/>
<dbReference type="EMBL" id="JAAKZH010000004">
    <property type="protein sequence ID" value="NGO64784.1"/>
    <property type="molecule type" value="Genomic_DNA"/>
</dbReference>
<evidence type="ECO:0000256" key="2">
    <source>
        <dbReference type="ARBA" id="ARBA00023015"/>
    </source>
</evidence>
<keyword evidence="4" id="KW-0804">Transcription</keyword>
<evidence type="ECO:0000313" key="6">
    <source>
        <dbReference type="EMBL" id="NGO64784.1"/>
    </source>
</evidence>
<dbReference type="InterPro" id="IPR058163">
    <property type="entry name" value="LysR-type_TF_proteobact-type"/>
</dbReference>
<dbReference type="Pfam" id="PF00126">
    <property type="entry name" value="HTH_1"/>
    <property type="match status" value="1"/>
</dbReference>
<reference evidence="6 7" key="1">
    <citation type="submission" date="2020-02" db="EMBL/GenBank/DDBJ databases">
        <title>Genome sequence of the type strain CCBAU10050 of Rhizobium daejeonense.</title>
        <authorList>
            <person name="Gao J."/>
            <person name="Sun J."/>
        </authorList>
    </citation>
    <scope>NUCLEOTIDE SEQUENCE [LARGE SCALE GENOMIC DNA]</scope>
    <source>
        <strain evidence="6 7">CCBAU10050</strain>
    </source>
</reference>
<dbReference type="CDD" id="cd08432">
    <property type="entry name" value="PBP2_GcdR_TrpI_HvrB_AmpR_like"/>
    <property type="match status" value="1"/>
</dbReference>
<protein>
    <submittedName>
        <fullName evidence="6">LysR family transcriptional regulator</fullName>
    </submittedName>
</protein>
<gene>
    <name evidence="6" type="ORF">G6N76_14030</name>
</gene>
<evidence type="ECO:0000313" key="7">
    <source>
        <dbReference type="Proteomes" id="UP000477849"/>
    </source>
</evidence>
<sequence length="314" mass="33733">MRNLNVITLNGLRAVEAVARLGSLQAAADELGVTIGAVSQQVIKCETQLGRTLFAREPRGLVVLPGGRDFVARLTEAFGGISRAVEIVRHERDDVLTISVAPVFAARWLVFRLGRFAERHPDIRIRLDATDRLADPNVGDVDLCIRVGRGRWPGVRADLLLQQRVFPVCTPALAAGLASPADLLDMPWVVDARALFSRDVWLECAGLPVGRVTGRHVFNEASLCLDAVIAGQGVMLAWQTLASHAIQSGQLVVPFGPFAATGDGHYLVTAENAPHDPKVEAFGAWLREALAADMAALEGFVRSTGIDPDESAKA</sequence>
<dbReference type="SUPFAM" id="SSF46785">
    <property type="entry name" value="Winged helix' DNA-binding domain"/>
    <property type="match status" value="1"/>
</dbReference>
<feature type="domain" description="HTH lysR-type" evidence="5">
    <location>
        <begin position="7"/>
        <end position="64"/>
    </location>
</feature>
<comment type="similarity">
    <text evidence="1">Belongs to the LysR transcriptional regulatory family.</text>
</comment>
<organism evidence="6 7">
    <name type="scientific">Rhizobium daejeonense</name>
    <dbReference type="NCBI Taxonomy" id="240521"/>
    <lineage>
        <taxon>Bacteria</taxon>
        <taxon>Pseudomonadati</taxon>
        <taxon>Pseudomonadota</taxon>
        <taxon>Alphaproteobacteria</taxon>
        <taxon>Hyphomicrobiales</taxon>
        <taxon>Rhizobiaceae</taxon>
        <taxon>Rhizobium/Agrobacterium group</taxon>
        <taxon>Rhizobium</taxon>
    </lineage>
</organism>
<keyword evidence="3" id="KW-0238">DNA-binding</keyword>
<dbReference type="RefSeq" id="WP_163903082.1">
    <property type="nucleotide sequence ID" value="NZ_CP048427.1"/>
</dbReference>
<evidence type="ECO:0000256" key="4">
    <source>
        <dbReference type="ARBA" id="ARBA00023163"/>
    </source>
</evidence>
<dbReference type="InterPro" id="IPR005119">
    <property type="entry name" value="LysR_subst-bd"/>
</dbReference>
<evidence type="ECO:0000256" key="3">
    <source>
        <dbReference type="ARBA" id="ARBA00023125"/>
    </source>
</evidence>
<dbReference type="Pfam" id="PF03466">
    <property type="entry name" value="LysR_substrate"/>
    <property type="match status" value="1"/>
</dbReference>
<dbReference type="InterPro" id="IPR000847">
    <property type="entry name" value="LysR_HTH_N"/>
</dbReference>
<dbReference type="Gene3D" id="1.10.10.10">
    <property type="entry name" value="Winged helix-like DNA-binding domain superfamily/Winged helix DNA-binding domain"/>
    <property type="match status" value="1"/>
</dbReference>
<comment type="caution">
    <text evidence="6">The sequence shown here is derived from an EMBL/GenBank/DDBJ whole genome shotgun (WGS) entry which is preliminary data.</text>
</comment>
<dbReference type="GO" id="GO:0003700">
    <property type="term" value="F:DNA-binding transcription factor activity"/>
    <property type="evidence" value="ECO:0007669"/>
    <property type="project" value="InterPro"/>
</dbReference>
<dbReference type="PANTHER" id="PTHR30537:SF74">
    <property type="entry name" value="HTH-TYPE TRANSCRIPTIONAL REGULATOR TRPI"/>
    <property type="match status" value="1"/>
</dbReference>
<keyword evidence="2" id="KW-0805">Transcription regulation</keyword>
<dbReference type="SUPFAM" id="SSF53850">
    <property type="entry name" value="Periplasmic binding protein-like II"/>
    <property type="match status" value="1"/>
</dbReference>
<evidence type="ECO:0000256" key="1">
    <source>
        <dbReference type="ARBA" id="ARBA00009437"/>
    </source>
</evidence>
<keyword evidence="7" id="KW-1185">Reference proteome</keyword>